<comment type="caution">
    <text evidence="1">The sequence shown here is derived from an EMBL/GenBank/DDBJ whole genome shotgun (WGS) entry which is preliminary data.</text>
</comment>
<name>A0A370B8K2_9ACTN</name>
<reference evidence="1 2" key="1">
    <citation type="submission" date="2018-07" db="EMBL/GenBank/DDBJ databases">
        <title>Streptomyces species from bats.</title>
        <authorList>
            <person name="Dunlap C."/>
        </authorList>
    </citation>
    <scope>NUCLEOTIDE SEQUENCE [LARGE SCALE GENOMIC DNA]</scope>
    <source>
        <strain evidence="1 2">AC230</strain>
    </source>
</reference>
<dbReference type="RefSeq" id="WP_114623691.1">
    <property type="nucleotide sequence ID" value="NZ_QQNA01000080.1"/>
</dbReference>
<organism evidence="1 2">
    <name type="scientific">Streptomyces corynorhini</name>
    <dbReference type="NCBI Taxonomy" id="2282652"/>
    <lineage>
        <taxon>Bacteria</taxon>
        <taxon>Bacillati</taxon>
        <taxon>Actinomycetota</taxon>
        <taxon>Actinomycetes</taxon>
        <taxon>Kitasatosporales</taxon>
        <taxon>Streptomycetaceae</taxon>
        <taxon>Streptomyces</taxon>
    </lineage>
</organism>
<dbReference type="Proteomes" id="UP000253741">
    <property type="component" value="Unassembled WGS sequence"/>
</dbReference>
<proteinExistence type="predicted"/>
<dbReference type="AlphaFoldDB" id="A0A370B8K2"/>
<protein>
    <submittedName>
        <fullName evidence="1">Uncharacterized protein</fullName>
    </submittedName>
</protein>
<keyword evidence="2" id="KW-1185">Reference proteome</keyword>
<gene>
    <name evidence="1" type="ORF">DVH02_11550</name>
</gene>
<sequence>MSHLFNAAGLRQLADALEQFSAATTTTGVRIDRYSTAGVTVCGHVIDMDWRPATDDAPGEYAVRWPDDPGY</sequence>
<accession>A0A370B8K2</accession>
<evidence type="ECO:0000313" key="1">
    <source>
        <dbReference type="EMBL" id="RDG37951.1"/>
    </source>
</evidence>
<dbReference type="EMBL" id="QQNA01000080">
    <property type="protein sequence ID" value="RDG37951.1"/>
    <property type="molecule type" value="Genomic_DNA"/>
</dbReference>
<evidence type="ECO:0000313" key="2">
    <source>
        <dbReference type="Proteomes" id="UP000253741"/>
    </source>
</evidence>